<evidence type="ECO:0000313" key="2">
    <source>
        <dbReference type="EMBL" id="CAD5209434.1"/>
    </source>
</evidence>
<reference evidence="2" key="1">
    <citation type="submission" date="2020-09" db="EMBL/GenBank/DDBJ databases">
        <authorList>
            <person name="Kikuchi T."/>
        </authorList>
    </citation>
    <scope>NUCLEOTIDE SEQUENCE</scope>
    <source>
        <strain evidence="2">SH1</strain>
    </source>
</reference>
<dbReference type="EMBL" id="CAJFDH010000002">
    <property type="protein sequence ID" value="CAD5209434.1"/>
    <property type="molecule type" value="Genomic_DNA"/>
</dbReference>
<comment type="caution">
    <text evidence="2">The sequence shown here is derived from an EMBL/GenBank/DDBJ whole genome shotgun (WGS) entry which is preliminary data.</text>
</comment>
<keyword evidence="1" id="KW-1133">Transmembrane helix</keyword>
<organism evidence="2 3">
    <name type="scientific">Bursaphelenchus okinawaensis</name>
    <dbReference type="NCBI Taxonomy" id="465554"/>
    <lineage>
        <taxon>Eukaryota</taxon>
        <taxon>Metazoa</taxon>
        <taxon>Ecdysozoa</taxon>
        <taxon>Nematoda</taxon>
        <taxon>Chromadorea</taxon>
        <taxon>Rhabditida</taxon>
        <taxon>Tylenchina</taxon>
        <taxon>Tylenchomorpha</taxon>
        <taxon>Aphelenchoidea</taxon>
        <taxon>Aphelenchoididae</taxon>
        <taxon>Bursaphelenchus</taxon>
    </lineage>
</organism>
<proteinExistence type="predicted"/>
<feature type="transmembrane region" description="Helical" evidence="1">
    <location>
        <begin position="109"/>
        <end position="136"/>
    </location>
</feature>
<accession>A0A811K0M5</accession>
<protein>
    <submittedName>
        <fullName evidence="2">Uncharacterized protein</fullName>
    </submittedName>
</protein>
<feature type="transmembrane region" description="Helical" evidence="1">
    <location>
        <begin position="168"/>
        <end position="189"/>
    </location>
</feature>
<evidence type="ECO:0000256" key="1">
    <source>
        <dbReference type="SAM" id="Phobius"/>
    </source>
</evidence>
<feature type="transmembrane region" description="Helical" evidence="1">
    <location>
        <begin position="79"/>
        <end position="102"/>
    </location>
</feature>
<keyword evidence="1" id="KW-0812">Transmembrane</keyword>
<dbReference type="OrthoDB" id="10299112at2759"/>
<keyword evidence="3" id="KW-1185">Reference proteome</keyword>
<gene>
    <name evidence="2" type="ORF">BOKJ2_LOCUS2678</name>
</gene>
<keyword evidence="1" id="KW-0472">Membrane</keyword>
<dbReference type="EMBL" id="CAJFCW020000002">
    <property type="protein sequence ID" value="CAG9089305.1"/>
    <property type="molecule type" value="Genomic_DNA"/>
</dbReference>
<evidence type="ECO:0000313" key="3">
    <source>
        <dbReference type="Proteomes" id="UP000614601"/>
    </source>
</evidence>
<name>A0A811K0M5_9BILA</name>
<dbReference type="Proteomes" id="UP000783686">
    <property type="component" value="Unassembled WGS sequence"/>
</dbReference>
<dbReference type="Proteomes" id="UP000614601">
    <property type="component" value="Unassembled WGS sequence"/>
</dbReference>
<sequence>MEPDVEKGEKPQKKFESRLAAIKEYGYGLPLPPKIVVLPNKFDNDPSDFCMCMSHVHTGTQLIGMITFLWCLASSVRSFAATSQLITCTEGCLGMLFSIILISGNRRNFWLYYIPFLIFFTLDICSWLTYAFYLMFYDFIEEEDRLPHKADLIVLFKSIDDIDDVHRLVFGVLLVIKSIIYIYMVYVVARGMLFLKRGGRLQPEN</sequence>
<dbReference type="AlphaFoldDB" id="A0A811K0M5"/>